<gene>
    <name evidence="7" type="ORF">SAMN05444412_102310</name>
</gene>
<dbReference type="InterPro" id="IPR014284">
    <property type="entry name" value="RNA_pol_sigma-70_dom"/>
</dbReference>
<sequence>MINKLNIDKAKKGDQKALRLLFEVLSKPMFMLCLRYVKVQEDAEDVLSTGFTKVFNSLNAFEYRGDGSIEVWIKRIMINECLMLLRKLKRQPLIVEPDENQECLEENILEKLSSDELYGLILRLPEGYRTVFNLYEIEGFSHAEIAAQLDISKGTSKSQLSKAKAYLRHIIIKKGWHNAS</sequence>
<proteinExistence type="inferred from homology"/>
<dbReference type="Pfam" id="PF04542">
    <property type="entry name" value="Sigma70_r2"/>
    <property type="match status" value="1"/>
</dbReference>
<comment type="caution">
    <text evidence="7">The sequence shown here is derived from an EMBL/GenBank/DDBJ whole genome shotgun (WGS) entry which is preliminary data.</text>
</comment>
<keyword evidence="8" id="KW-1185">Reference proteome</keyword>
<dbReference type="SUPFAM" id="SSF88946">
    <property type="entry name" value="Sigma2 domain of RNA polymerase sigma factors"/>
    <property type="match status" value="1"/>
</dbReference>
<evidence type="ECO:0000259" key="6">
    <source>
        <dbReference type="Pfam" id="PF08281"/>
    </source>
</evidence>
<dbReference type="InterPro" id="IPR039425">
    <property type="entry name" value="RNA_pol_sigma-70-like"/>
</dbReference>
<dbReference type="InterPro" id="IPR007627">
    <property type="entry name" value="RNA_pol_sigma70_r2"/>
</dbReference>
<evidence type="ECO:0000256" key="3">
    <source>
        <dbReference type="ARBA" id="ARBA00023082"/>
    </source>
</evidence>
<dbReference type="NCBIfam" id="TIGR02937">
    <property type="entry name" value="sigma70-ECF"/>
    <property type="match status" value="1"/>
</dbReference>
<name>A0A1H3M203_9BACT</name>
<keyword evidence="2" id="KW-0805">Transcription regulation</keyword>
<dbReference type="InterPro" id="IPR036388">
    <property type="entry name" value="WH-like_DNA-bd_sf"/>
</dbReference>
<dbReference type="Gene3D" id="1.10.1740.10">
    <property type="match status" value="1"/>
</dbReference>
<dbReference type="SUPFAM" id="SSF88659">
    <property type="entry name" value="Sigma3 and sigma4 domains of RNA polymerase sigma factors"/>
    <property type="match status" value="1"/>
</dbReference>
<dbReference type="InterPro" id="IPR013325">
    <property type="entry name" value="RNA_pol_sigma_r2"/>
</dbReference>
<organism evidence="7 8">
    <name type="scientific">Rhodonellum ikkaensis</name>
    <dbReference type="NCBI Taxonomy" id="336829"/>
    <lineage>
        <taxon>Bacteria</taxon>
        <taxon>Pseudomonadati</taxon>
        <taxon>Bacteroidota</taxon>
        <taxon>Cytophagia</taxon>
        <taxon>Cytophagales</taxon>
        <taxon>Cytophagaceae</taxon>
        <taxon>Rhodonellum</taxon>
    </lineage>
</organism>
<accession>A0A1H3M203</accession>
<comment type="similarity">
    <text evidence="1">Belongs to the sigma-70 factor family. ECF subfamily.</text>
</comment>
<dbReference type="RefSeq" id="WP_019596722.1">
    <property type="nucleotide sequence ID" value="NZ_FNQC01000002.1"/>
</dbReference>
<dbReference type="EMBL" id="FNQC01000002">
    <property type="protein sequence ID" value="SDY70606.1"/>
    <property type="molecule type" value="Genomic_DNA"/>
</dbReference>
<dbReference type="CDD" id="cd06171">
    <property type="entry name" value="Sigma70_r4"/>
    <property type="match status" value="1"/>
</dbReference>
<keyword evidence="3" id="KW-0731">Sigma factor</keyword>
<dbReference type="Pfam" id="PF08281">
    <property type="entry name" value="Sigma70_r4_2"/>
    <property type="match status" value="1"/>
</dbReference>
<evidence type="ECO:0000256" key="1">
    <source>
        <dbReference type="ARBA" id="ARBA00010641"/>
    </source>
</evidence>
<reference evidence="7 8" key="1">
    <citation type="submission" date="2016-10" db="EMBL/GenBank/DDBJ databases">
        <authorList>
            <person name="Varghese N."/>
            <person name="Submissions S."/>
        </authorList>
    </citation>
    <scope>NUCLEOTIDE SEQUENCE [LARGE SCALE GENOMIC DNA]</scope>
    <source>
        <strain evidence="7 8">DSM 17997</strain>
    </source>
</reference>
<feature type="domain" description="RNA polymerase sigma-70 region 2" evidence="5">
    <location>
        <begin position="30"/>
        <end position="90"/>
    </location>
</feature>
<evidence type="ECO:0000259" key="5">
    <source>
        <dbReference type="Pfam" id="PF04542"/>
    </source>
</evidence>
<protein>
    <submittedName>
        <fullName evidence="7">RNA polymerase sigma-70 factor, ECF subfamily</fullName>
    </submittedName>
</protein>
<evidence type="ECO:0000313" key="7">
    <source>
        <dbReference type="EMBL" id="SDY70606.1"/>
    </source>
</evidence>
<dbReference type="PANTHER" id="PTHR43133">
    <property type="entry name" value="RNA POLYMERASE ECF-TYPE SIGMA FACTO"/>
    <property type="match status" value="1"/>
</dbReference>
<feature type="domain" description="RNA polymerase sigma factor 70 region 4 type 2" evidence="6">
    <location>
        <begin position="115"/>
        <end position="166"/>
    </location>
</feature>
<dbReference type="Proteomes" id="UP000199663">
    <property type="component" value="Unassembled WGS sequence"/>
</dbReference>
<dbReference type="Gene3D" id="1.10.10.10">
    <property type="entry name" value="Winged helix-like DNA-binding domain superfamily/Winged helix DNA-binding domain"/>
    <property type="match status" value="1"/>
</dbReference>
<evidence type="ECO:0000256" key="2">
    <source>
        <dbReference type="ARBA" id="ARBA00023015"/>
    </source>
</evidence>
<dbReference type="InterPro" id="IPR013324">
    <property type="entry name" value="RNA_pol_sigma_r3/r4-like"/>
</dbReference>
<evidence type="ECO:0000256" key="4">
    <source>
        <dbReference type="ARBA" id="ARBA00023163"/>
    </source>
</evidence>
<evidence type="ECO:0000313" key="8">
    <source>
        <dbReference type="Proteomes" id="UP000199663"/>
    </source>
</evidence>
<dbReference type="PANTHER" id="PTHR43133:SF46">
    <property type="entry name" value="RNA POLYMERASE SIGMA-70 FACTOR ECF SUBFAMILY"/>
    <property type="match status" value="1"/>
</dbReference>
<dbReference type="InterPro" id="IPR013249">
    <property type="entry name" value="RNA_pol_sigma70_r4_t2"/>
</dbReference>
<keyword evidence="4" id="KW-0804">Transcription</keyword>